<gene>
    <name evidence="2" type="ORF">M0R45_037208</name>
</gene>
<accession>A0AAW1W3R2</accession>
<sequence length="132" mass="15392">MSLYIFESLEKKYGDQVSWNRSDRRLLFDRINAGLMEISQPCMGEATWTKPVSRRIRSLTGQEMIEEDLWMLLVIQEKEGTVARKNLEEKLQRSEIGKLDLGDDIDCIGIEIERLLIDELVEEFVSNLAWIV</sequence>
<organism evidence="2 3">
    <name type="scientific">Rubus argutus</name>
    <name type="common">Southern blackberry</name>
    <dbReference type="NCBI Taxonomy" id="59490"/>
    <lineage>
        <taxon>Eukaryota</taxon>
        <taxon>Viridiplantae</taxon>
        <taxon>Streptophyta</taxon>
        <taxon>Embryophyta</taxon>
        <taxon>Tracheophyta</taxon>
        <taxon>Spermatophyta</taxon>
        <taxon>Magnoliopsida</taxon>
        <taxon>eudicotyledons</taxon>
        <taxon>Gunneridae</taxon>
        <taxon>Pentapetalae</taxon>
        <taxon>rosids</taxon>
        <taxon>fabids</taxon>
        <taxon>Rosales</taxon>
        <taxon>Rosaceae</taxon>
        <taxon>Rosoideae</taxon>
        <taxon>Rosoideae incertae sedis</taxon>
        <taxon>Rubus</taxon>
    </lineage>
</organism>
<dbReference type="PANTHER" id="PTHR46836">
    <property type="entry name" value="AFADIN"/>
    <property type="match status" value="1"/>
</dbReference>
<dbReference type="InterPro" id="IPR025486">
    <property type="entry name" value="DUF4378"/>
</dbReference>
<dbReference type="Pfam" id="PF14309">
    <property type="entry name" value="DUF4378"/>
    <property type="match status" value="1"/>
</dbReference>
<protein>
    <recommendedName>
        <fullName evidence="1">DUF4378 domain-containing protein</fullName>
    </recommendedName>
</protein>
<dbReference type="PANTHER" id="PTHR46836:SF7">
    <property type="entry name" value="PHOSPHATIDYLINOSITOL N-ACETYGLUCOSAMINLYTRANSFERASE SUBUNIT P-LIKE PROTEIN"/>
    <property type="match status" value="1"/>
</dbReference>
<evidence type="ECO:0000259" key="1">
    <source>
        <dbReference type="Pfam" id="PF14309"/>
    </source>
</evidence>
<proteinExistence type="predicted"/>
<comment type="caution">
    <text evidence="2">The sequence shown here is derived from an EMBL/GenBank/DDBJ whole genome shotgun (WGS) entry which is preliminary data.</text>
</comment>
<name>A0AAW1W3R2_RUBAR</name>
<reference evidence="2 3" key="1">
    <citation type="journal article" date="2023" name="G3 (Bethesda)">
        <title>A chromosome-length genome assembly and annotation of blackberry (Rubus argutus, cv. 'Hillquist').</title>
        <authorList>
            <person name="Bruna T."/>
            <person name="Aryal R."/>
            <person name="Dudchenko O."/>
            <person name="Sargent D.J."/>
            <person name="Mead D."/>
            <person name="Buti M."/>
            <person name="Cavallini A."/>
            <person name="Hytonen T."/>
            <person name="Andres J."/>
            <person name="Pham M."/>
            <person name="Weisz D."/>
            <person name="Mascagni F."/>
            <person name="Usai G."/>
            <person name="Natali L."/>
            <person name="Bassil N."/>
            <person name="Fernandez G.E."/>
            <person name="Lomsadze A."/>
            <person name="Armour M."/>
            <person name="Olukolu B."/>
            <person name="Poorten T."/>
            <person name="Britton C."/>
            <person name="Davik J."/>
            <person name="Ashrafi H."/>
            <person name="Aiden E.L."/>
            <person name="Borodovsky M."/>
            <person name="Worthington M."/>
        </authorList>
    </citation>
    <scope>NUCLEOTIDE SEQUENCE [LARGE SCALE GENOMIC DNA]</scope>
    <source>
        <strain evidence="2">PI 553951</strain>
    </source>
</reference>
<feature type="domain" description="DUF4378" evidence="1">
    <location>
        <begin position="4"/>
        <end position="123"/>
    </location>
</feature>
<keyword evidence="3" id="KW-1185">Reference proteome</keyword>
<evidence type="ECO:0000313" key="2">
    <source>
        <dbReference type="EMBL" id="KAK9913390.1"/>
    </source>
</evidence>
<dbReference type="EMBL" id="JBEDUW010000007">
    <property type="protein sequence ID" value="KAK9913390.1"/>
    <property type="molecule type" value="Genomic_DNA"/>
</dbReference>
<dbReference type="Proteomes" id="UP001457282">
    <property type="component" value="Unassembled WGS sequence"/>
</dbReference>
<evidence type="ECO:0000313" key="3">
    <source>
        <dbReference type="Proteomes" id="UP001457282"/>
    </source>
</evidence>
<dbReference type="AlphaFoldDB" id="A0AAW1W3R2"/>